<dbReference type="Pfam" id="PF09832">
    <property type="entry name" value="DUF2059"/>
    <property type="match status" value="1"/>
</dbReference>
<accession>V2UQV2</accession>
<dbReference type="OrthoDB" id="490569at2"/>
<evidence type="ECO:0000313" key="2">
    <source>
        <dbReference type="EMBL" id="ESK52342.1"/>
    </source>
</evidence>
<dbReference type="InterPro" id="IPR018637">
    <property type="entry name" value="DUF2059"/>
</dbReference>
<protein>
    <recommendedName>
        <fullName evidence="1">DUF2059 domain-containing protein</fullName>
    </recommendedName>
</protein>
<evidence type="ECO:0000259" key="1">
    <source>
        <dbReference type="Pfam" id="PF09832"/>
    </source>
</evidence>
<dbReference type="Proteomes" id="UP000018418">
    <property type="component" value="Unassembled WGS sequence"/>
</dbReference>
<comment type="caution">
    <text evidence="2">The sequence shown here is derived from an EMBL/GenBank/DDBJ whole genome shotgun (WGS) entry which is preliminary data.</text>
</comment>
<feature type="domain" description="DUF2059" evidence="1">
    <location>
        <begin position="66"/>
        <end position="111"/>
    </location>
</feature>
<dbReference type="AlphaFoldDB" id="V2UQV2"/>
<sequence length="138" mass="15742">MQLKSISQILTLLGGMFFFDLSHAQPASPNSIDQLFDILKIKQNTQSMVKPQQLQMLGLNKEQFWQDVEPQLKQLYQKNLSEEEVQALNRFYRTPEGQSAAAKMPNLSQETYNVVVHNMMNNSAVNHGLFKVLGIDSE</sequence>
<dbReference type="HOGENOM" id="CLU_1860894_0_0_6"/>
<name>V2UQV2_9GAMM</name>
<dbReference type="PATRIC" id="fig|1341683.3.peg.483"/>
<reference evidence="2 3" key="1">
    <citation type="submission" date="2013-10" db="EMBL/GenBank/DDBJ databases">
        <title>The Genome Sequence of Acinetobacter brisouii CIP 110357.</title>
        <authorList>
            <consortium name="The Broad Institute Genomics Platform"/>
            <consortium name="The Broad Institute Genome Sequencing Center for Infectious Disease"/>
            <person name="Cerqueira G."/>
            <person name="Feldgarden M."/>
            <person name="Courvalin P."/>
            <person name="Grillot-Courvalin C."/>
            <person name="Clermont D."/>
            <person name="Rocha E."/>
            <person name="Yoon E.-J."/>
            <person name="Nemec A."/>
            <person name="Young S.K."/>
            <person name="Zeng Q."/>
            <person name="Gargeya S."/>
            <person name="Fitzgerald M."/>
            <person name="Abouelleil A."/>
            <person name="Alvarado L."/>
            <person name="Berlin A.M."/>
            <person name="Chapman S.B."/>
            <person name="Gainer-Dewar J."/>
            <person name="Goldberg J."/>
            <person name="Gnerre S."/>
            <person name="Griggs A."/>
            <person name="Gujja S."/>
            <person name="Hansen M."/>
            <person name="Howarth C."/>
            <person name="Imamovic A."/>
            <person name="Ireland A."/>
            <person name="Larimer J."/>
            <person name="McCowan C."/>
            <person name="Murphy C."/>
            <person name="Pearson M."/>
            <person name="Poon T.W."/>
            <person name="Priest M."/>
            <person name="Roberts A."/>
            <person name="Saif S."/>
            <person name="Shea T."/>
            <person name="Sykes S."/>
            <person name="Wortman J."/>
            <person name="Nusbaum C."/>
            <person name="Birren B."/>
        </authorList>
    </citation>
    <scope>NUCLEOTIDE SEQUENCE [LARGE SCALE GENOMIC DNA]</scope>
    <source>
        <strain evidence="2 3">CIP 110357</strain>
    </source>
</reference>
<keyword evidence="3" id="KW-1185">Reference proteome</keyword>
<dbReference type="EMBL" id="AYEU01000003">
    <property type="protein sequence ID" value="ESK52342.1"/>
    <property type="molecule type" value="Genomic_DNA"/>
</dbReference>
<proteinExistence type="predicted"/>
<dbReference type="RefSeq" id="WP_004903270.1">
    <property type="nucleotide sequence ID" value="NZ_BBTI01000004.1"/>
</dbReference>
<evidence type="ECO:0000313" key="3">
    <source>
        <dbReference type="Proteomes" id="UP000018418"/>
    </source>
</evidence>
<gene>
    <name evidence="2" type="ORF">P255_00493</name>
</gene>
<organism evidence="2 3">
    <name type="scientific">Acinetobacter brisouii CIP 110357</name>
    <dbReference type="NCBI Taxonomy" id="1341683"/>
    <lineage>
        <taxon>Bacteria</taxon>
        <taxon>Pseudomonadati</taxon>
        <taxon>Pseudomonadota</taxon>
        <taxon>Gammaproteobacteria</taxon>
        <taxon>Moraxellales</taxon>
        <taxon>Moraxellaceae</taxon>
        <taxon>Acinetobacter</taxon>
    </lineage>
</organism>